<evidence type="ECO:0000256" key="1">
    <source>
        <dbReference type="ARBA" id="ARBA00004651"/>
    </source>
</evidence>
<dbReference type="Pfam" id="PF02534">
    <property type="entry name" value="T4SS-DNA_transf"/>
    <property type="match status" value="1"/>
</dbReference>
<dbReference type="Gene3D" id="3.40.50.300">
    <property type="entry name" value="P-loop containing nucleotide triphosphate hydrolases"/>
    <property type="match status" value="1"/>
</dbReference>
<dbReference type="SUPFAM" id="SSF52540">
    <property type="entry name" value="P-loop containing nucleoside triphosphate hydrolases"/>
    <property type="match status" value="1"/>
</dbReference>
<dbReference type="InterPro" id="IPR051539">
    <property type="entry name" value="T4SS-coupling_protein"/>
</dbReference>
<organism evidence="8 9">
    <name type="scientific">Amedibacterium intestinale</name>
    <dbReference type="NCBI Taxonomy" id="2583452"/>
    <lineage>
        <taxon>Bacteria</taxon>
        <taxon>Bacillati</taxon>
        <taxon>Bacillota</taxon>
        <taxon>Erysipelotrichia</taxon>
        <taxon>Erysipelotrichales</taxon>
        <taxon>Erysipelotrichaceae</taxon>
        <taxon>Amedibacterium</taxon>
    </lineage>
</organism>
<keyword evidence="5 7" id="KW-1133">Transmembrane helix</keyword>
<accession>A0A6N4TEC5</accession>
<name>A0A6N4TEC5_9FIRM</name>
<keyword evidence="4 7" id="KW-0812">Transmembrane</keyword>
<dbReference type="PANTHER" id="PTHR37937">
    <property type="entry name" value="CONJUGATIVE TRANSFER: DNA TRANSPORT"/>
    <property type="match status" value="1"/>
</dbReference>
<keyword evidence="9" id="KW-1185">Reference proteome</keyword>
<dbReference type="InterPro" id="IPR003688">
    <property type="entry name" value="TraG/VirD4"/>
</dbReference>
<dbReference type="CDD" id="cd01127">
    <property type="entry name" value="TrwB_TraG_TraD_VirD4"/>
    <property type="match status" value="1"/>
</dbReference>
<dbReference type="EMBL" id="AP019695">
    <property type="protein sequence ID" value="BBK21288.1"/>
    <property type="molecule type" value="Genomic_DNA"/>
</dbReference>
<keyword evidence="6 7" id="KW-0472">Membrane</keyword>
<dbReference type="GO" id="GO:0005886">
    <property type="term" value="C:plasma membrane"/>
    <property type="evidence" value="ECO:0007669"/>
    <property type="project" value="UniProtKB-SubCell"/>
</dbReference>
<sequence>MMDIHFGPIEFVLIGVIIMCVIGVLFSTRRKRLDSIKADEVGHGQHGTDRWMTIEEAKELYTLVKFPERFCDMSAEIKPGRLICYDAKKREAIVDQTTSHSTIQAPTNTGKTTEVSVPNIIYNLMAGANMIIPCIKKELLELTWEQAGDAGYNRYVIDFEDPSNSIGFDFFYDIDEELELYEKTKDLRHKAAAETAAYKLANDIVTSRERSENENKFFMEASLGLIQSVVLLVCMFGEKSQKHFSSVRKVLQEIAGLQDTSKKKQKDPKICQLLKGMPDDFGPKKHIGSAFAASNETEDNIYSSVLGDLRAMNDTMAEQIISMNGKKECFDYHRLVDEKCVLYIVCPETKDEFYLFFKLIIKKLTTQLSNYANKYCPNQKLPRQVRIPWDEFGLSPKIDQIDNELAIDRSKNIFFDLYFQSDNQLKAKYGEDIMKVIEQNCATNYILGVAAKDSEGAEKISKSLGTTTIRSGSVSTNYDGPGGKISNSLTEQMIERPLLTPGEVLRMDNERKRLILHQSQYPLMVRLTPYYSEDWPFPPKRIDMQEISDPKRKYYDVDYVDFHKMQEKLDKLRIGGEEKRTSKIETTIVSADGEEMNNRKNPVDMVKMELFSLFKDEKVIQMVDERNWNQIREMGREKGVSRIMISKILQKMKEE</sequence>
<evidence type="ECO:0000256" key="5">
    <source>
        <dbReference type="ARBA" id="ARBA00022989"/>
    </source>
</evidence>
<evidence type="ECO:0000313" key="9">
    <source>
        <dbReference type="Proteomes" id="UP000464754"/>
    </source>
</evidence>
<evidence type="ECO:0000256" key="2">
    <source>
        <dbReference type="ARBA" id="ARBA00008806"/>
    </source>
</evidence>
<comment type="subcellular location">
    <subcellularLocation>
        <location evidence="1">Cell membrane</location>
        <topology evidence="1">Multi-pass membrane protein</topology>
    </subcellularLocation>
</comment>
<evidence type="ECO:0000313" key="8">
    <source>
        <dbReference type="EMBL" id="BBK21288.1"/>
    </source>
</evidence>
<protein>
    <submittedName>
        <fullName evidence="8">Conjugal transfer protein TraG</fullName>
    </submittedName>
</protein>
<dbReference type="InterPro" id="IPR027417">
    <property type="entry name" value="P-loop_NTPase"/>
</dbReference>
<comment type="similarity">
    <text evidence="2">Belongs to the VirD4/TraG family.</text>
</comment>
<feature type="transmembrane region" description="Helical" evidence="7">
    <location>
        <begin position="6"/>
        <end position="27"/>
    </location>
</feature>
<proteinExistence type="inferred from homology"/>
<keyword evidence="3" id="KW-1003">Cell membrane</keyword>
<evidence type="ECO:0000256" key="4">
    <source>
        <dbReference type="ARBA" id="ARBA00022692"/>
    </source>
</evidence>
<evidence type="ECO:0000256" key="6">
    <source>
        <dbReference type="ARBA" id="ARBA00023136"/>
    </source>
</evidence>
<evidence type="ECO:0000256" key="7">
    <source>
        <dbReference type="SAM" id="Phobius"/>
    </source>
</evidence>
<dbReference type="KEGG" id="aarg:Aargi30884_01910"/>
<dbReference type="AlphaFoldDB" id="A0A6N4TEC5"/>
<reference evidence="9" key="1">
    <citation type="submission" date="2019-05" db="EMBL/GenBank/DDBJ databases">
        <title>Complete genome sequencing of Absiella argi strain JCM 30884.</title>
        <authorList>
            <person name="Sakamoto M."/>
            <person name="Murakami T."/>
            <person name="Mori H."/>
        </authorList>
    </citation>
    <scope>NUCLEOTIDE SEQUENCE [LARGE SCALE GENOMIC DNA]</scope>
    <source>
        <strain evidence="9">JCM 30884</strain>
    </source>
</reference>
<dbReference type="PANTHER" id="PTHR37937:SF1">
    <property type="entry name" value="CONJUGATIVE TRANSFER: DNA TRANSPORT"/>
    <property type="match status" value="1"/>
</dbReference>
<dbReference type="Proteomes" id="UP000464754">
    <property type="component" value="Chromosome"/>
</dbReference>
<gene>
    <name evidence="8" type="ORF">Aargi30884_01910</name>
</gene>
<evidence type="ECO:0000256" key="3">
    <source>
        <dbReference type="ARBA" id="ARBA00022475"/>
    </source>
</evidence>